<keyword evidence="4" id="KW-1185">Reference proteome</keyword>
<evidence type="ECO:0000313" key="3">
    <source>
        <dbReference type="EMBL" id="NHK99739.1"/>
    </source>
</evidence>
<dbReference type="EMBL" id="JAAOCD010000008">
    <property type="protein sequence ID" value="NHK99739.1"/>
    <property type="molecule type" value="Genomic_DNA"/>
</dbReference>
<dbReference type="InterPro" id="IPR036188">
    <property type="entry name" value="FAD/NAD-bd_sf"/>
</dbReference>
<feature type="domain" description="FAD dependent oxidoreductase" evidence="2">
    <location>
        <begin position="8"/>
        <end position="340"/>
    </location>
</feature>
<evidence type="ECO:0000313" key="4">
    <source>
        <dbReference type="Proteomes" id="UP000802098"/>
    </source>
</evidence>
<dbReference type="PANTHER" id="PTHR13847">
    <property type="entry name" value="SARCOSINE DEHYDROGENASE-RELATED"/>
    <property type="match status" value="1"/>
</dbReference>
<accession>A0ABX0I101</accession>
<organism evidence="3 4">
    <name type="scientific">Rubrivivax benzoatilyticus</name>
    <dbReference type="NCBI Taxonomy" id="316997"/>
    <lineage>
        <taxon>Bacteria</taxon>
        <taxon>Pseudomonadati</taxon>
        <taxon>Pseudomonadota</taxon>
        <taxon>Betaproteobacteria</taxon>
        <taxon>Burkholderiales</taxon>
        <taxon>Sphaerotilaceae</taxon>
        <taxon>Rubrivivax</taxon>
    </lineage>
</organism>
<name>A0ABX0I101_9BURK</name>
<dbReference type="Proteomes" id="UP000802098">
    <property type="component" value="Unassembled WGS sequence"/>
</dbReference>
<dbReference type="Gene3D" id="3.50.50.60">
    <property type="entry name" value="FAD/NAD(P)-binding domain"/>
    <property type="match status" value="1"/>
</dbReference>
<dbReference type="PANTHER" id="PTHR13847:SF287">
    <property type="entry name" value="FAD-DEPENDENT OXIDOREDUCTASE DOMAIN-CONTAINING PROTEIN 1"/>
    <property type="match status" value="1"/>
</dbReference>
<proteinExistence type="predicted"/>
<sequence>MTSDTAFDVAIVGAGIAGVSLAARLAGHGRVLLLERESQPGTQSSGRSAAMFMESYGPPQARALTRASRASYAAPSIVPILSPRGVLYVAWQGQQALLDALAGPGTERLDAAQTLARVPVLRAEGLIGSVAEPDAMDIDVHAALQGWLAVARAQGAALWTGAELASARREADTWQLTLADGRTANTRVLVNAAGAWADRVAERAGIAPLGLQPKRRSAFTFDAPAGVEHRGWPLVAAADESFYIKPDAGQLLGSPCNADPVPAHDVVAEELDVATGIAAIEERTTMTIRRPRHTWAGLRTFAPDGELVIGFDETADGFFWLAGQGGYGVQSAPGAALLAESLILEAPLPEALAREGVEPGAMSPARLRG</sequence>
<reference evidence="3 4" key="1">
    <citation type="submission" date="2020-03" db="EMBL/GenBank/DDBJ databases">
        <title>Rubrivivax benzoatilyticus JA2 (sequenced after 10 years sub-culturing).</title>
        <authorList>
            <person name="Gupta D."/>
            <person name="Chintalapati S."/>
            <person name="Chintalapati V.R."/>
        </authorList>
    </citation>
    <scope>NUCLEOTIDE SEQUENCE [LARGE SCALE GENOMIC DNA]</scope>
    <source>
        <strain evidence="3 4">JA2-Mal</strain>
    </source>
</reference>
<protein>
    <submittedName>
        <fullName evidence="3">FAD-binding oxidoreductase</fullName>
    </submittedName>
</protein>
<dbReference type="RefSeq" id="WP_009858241.1">
    <property type="nucleotide sequence ID" value="NZ_JAAOCD010000008.1"/>
</dbReference>
<comment type="caution">
    <text evidence="3">The sequence shown here is derived from an EMBL/GenBank/DDBJ whole genome shotgun (WGS) entry which is preliminary data.</text>
</comment>
<dbReference type="InterPro" id="IPR006076">
    <property type="entry name" value="FAD-dep_OxRdtase"/>
</dbReference>
<gene>
    <name evidence="3" type="ORF">G7087_15255</name>
</gene>
<dbReference type="Pfam" id="PF01266">
    <property type="entry name" value="DAO"/>
    <property type="match status" value="1"/>
</dbReference>
<keyword evidence="1" id="KW-0560">Oxidoreductase</keyword>
<dbReference type="Gene3D" id="3.30.9.10">
    <property type="entry name" value="D-Amino Acid Oxidase, subunit A, domain 2"/>
    <property type="match status" value="1"/>
</dbReference>
<evidence type="ECO:0000259" key="2">
    <source>
        <dbReference type="Pfam" id="PF01266"/>
    </source>
</evidence>
<dbReference type="SUPFAM" id="SSF51905">
    <property type="entry name" value="FAD/NAD(P)-binding domain"/>
    <property type="match status" value="1"/>
</dbReference>
<evidence type="ECO:0000256" key="1">
    <source>
        <dbReference type="ARBA" id="ARBA00023002"/>
    </source>
</evidence>